<evidence type="ECO:0000313" key="5">
    <source>
        <dbReference type="EMBL" id="OCH92841.1"/>
    </source>
</evidence>
<dbReference type="AlphaFoldDB" id="A0A8E2AYE0"/>
<protein>
    <recommendedName>
        <fullName evidence="3">Carboxylic ester hydrolase</fullName>
        <ecNumber evidence="3">3.1.1.-</ecNumber>
    </recommendedName>
</protein>
<dbReference type="OrthoDB" id="408631at2759"/>
<dbReference type="InterPro" id="IPR002018">
    <property type="entry name" value="CarbesteraseB"/>
</dbReference>
<feature type="domain" description="Carboxylesterase type B" evidence="4">
    <location>
        <begin position="29"/>
        <end position="522"/>
    </location>
</feature>
<evidence type="ECO:0000256" key="2">
    <source>
        <dbReference type="ARBA" id="ARBA00022801"/>
    </source>
</evidence>
<dbReference type="Pfam" id="PF00135">
    <property type="entry name" value="COesterase"/>
    <property type="match status" value="1"/>
</dbReference>
<dbReference type="InterPro" id="IPR050309">
    <property type="entry name" value="Type-B_Carboxylest/Lipase"/>
</dbReference>
<dbReference type="PROSITE" id="PS00941">
    <property type="entry name" value="CARBOXYLESTERASE_B_2"/>
    <property type="match status" value="1"/>
</dbReference>
<keyword evidence="2 3" id="KW-0378">Hydrolase</keyword>
<reference evidence="5 6" key="1">
    <citation type="submission" date="2016-07" db="EMBL/GenBank/DDBJ databases">
        <title>Draft genome of the white-rot fungus Obba rivulosa 3A-2.</title>
        <authorList>
            <consortium name="DOE Joint Genome Institute"/>
            <person name="Miettinen O."/>
            <person name="Riley R."/>
            <person name="Acob R."/>
            <person name="Barry K."/>
            <person name="Cullen D."/>
            <person name="De Vries R."/>
            <person name="Hainaut M."/>
            <person name="Hatakka A."/>
            <person name="Henrissat B."/>
            <person name="Hilden K."/>
            <person name="Kuo R."/>
            <person name="Labutti K."/>
            <person name="Lipzen A."/>
            <person name="Makela M.R."/>
            <person name="Sandor L."/>
            <person name="Spatafora J.W."/>
            <person name="Grigoriev I.V."/>
            <person name="Hibbett D.S."/>
        </authorList>
    </citation>
    <scope>NUCLEOTIDE SEQUENCE [LARGE SCALE GENOMIC DNA]</scope>
    <source>
        <strain evidence="5 6">3A-2</strain>
    </source>
</reference>
<gene>
    <name evidence="5" type="ORF">OBBRIDRAFT_726084</name>
</gene>
<dbReference type="PANTHER" id="PTHR11559">
    <property type="entry name" value="CARBOXYLESTERASE"/>
    <property type="match status" value="1"/>
</dbReference>
<sequence length="551" mass="60176">MSLVSTLGLSAGSAYATPSLKSVRDPPAVVLDNGTFIGVHDGVVDRYLGIPFALPPTGDMRFRLPVPNTSYNATYNATDFGMDCPQQNSGQSTVDDVITEEIAIMLGLTRAGPRPSGEDCLTINVWTPSDIQPGANLSVLAWIFGGGFEVGSTADYDGANIVRRSIDLGEPVIYVSMNYRSEASFGFLASKEVKEAGVGNLGLWDQRQALRWIQRYIGAFGGDPTKVTIWGESAGGISVALQMLTNGGDTEGLFRAAVMASGSPIPVGDIANGQTYYDDLVRETNCTAATDTLECLRHVPYNRLKEAVDMTPGLLSPQSLNLAWLPRADGRFLIAPPQQLVLNDSVADVPFITGDCDDEGTIFSITQIQFSTSEQFEDWFINTYMPTVPDEQIDEVLRLYPDDPSQGSPFGTGNFTLFFPRQFKRMAAIQGDLVFQAPRRFFLQQRSGKQNAWAYLDKRFKSVPLVGLFHGSDLQDFYGSDGSGILADYLVNFVNHLDPKNQTGLEWPKYSDISPSLFTLSGQDDSISITPDNFRMDAMGLLTNLSLQFPL</sequence>
<evidence type="ECO:0000259" key="4">
    <source>
        <dbReference type="Pfam" id="PF00135"/>
    </source>
</evidence>
<dbReference type="GO" id="GO:0016787">
    <property type="term" value="F:hydrolase activity"/>
    <property type="evidence" value="ECO:0007669"/>
    <property type="project" value="UniProtKB-KW"/>
</dbReference>
<evidence type="ECO:0000313" key="6">
    <source>
        <dbReference type="Proteomes" id="UP000250043"/>
    </source>
</evidence>
<dbReference type="EC" id="3.1.1.-" evidence="3"/>
<keyword evidence="6" id="KW-1185">Reference proteome</keyword>
<organism evidence="5 6">
    <name type="scientific">Obba rivulosa</name>
    <dbReference type="NCBI Taxonomy" id="1052685"/>
    <lineage>
        <taxon>Eukaryota</taxon>
        <taxon>Fungi</taxon>
        <taxon>Dikarya</taxon>
        <taxon>Basidiomycota</taxon>
        <taxon>Agaricomycotina</taxon>
        <taxon>Agaricomycetes</taxon>
        <taxon>Polyporales</taxon>
        <taxon>Gelatoporiaceae</taxon>
        <taxon>Obba</taxon>
    </lineage>
</organism>
<evidence type="ECO:0000256" key="1">
    <source>
        <dbReference type="ARBA" id="ARBA00005964"/>
    </source>
</evidence>
<accession>A0A8E2AYE0</accession>
<dbReference type="SUPFAM" id="SSF53474">
    <property type="entry name" value="alpha/beta-Hydrolases"/>
    <property type="match status" value="1"/>
</dbReference>
<proteinExistence type="inferred from homology"/>
<evidence type="ECO:0000256" key="3">
    <source>
        <dbReference type="RuleBase" id="RU361235"/>
    </source>
</evidence>
<dbReference type="PROSITE" id="PS00122">
    <property type="entry name" value="CARBOXYLESTERASE_B_1"/>
    <property type="match status" value="1"/>
</dbReference>
<dbReference type="InterPro" id="IPR019826">
    <property type="entry name" value="Carboxylesterase_B_AS"/>
</dbReference>
<comment type="similarity">
    <text evidence="1 3">Belongs to the type-B carboxylesterase/lipase family.</text>
</comment>
<name>A0A8E2AYE0_9APHY</name>
<dbReference type="Gene3D" id="3.40.50.1820">
    <property type="entry name" value="alpha/beta hydrolase"/>
    <property type="match status" value="1"/>
</dbReference>
<dbReference type="Proteomes" id="UP000250043">
    <property type="component" value="Unassembled WGS sequence"/>
</dbReference>
<dbReference type="EMBL" id="KV722363">
    <property type="protein sequence ID" value="OCH92841.1"/>
    <property type="molecule type" value="Genomic_DNA"/>
</dbReference>
<dbReference type="InterPro" id="IPR029058">
    <property type="entry name" value="AB_hydrolase_fold"/>
</dbReference>
<dbReference type="InterPro" id="IPR019819">
    <property type="entry name" value="Carboxylesterase_B_CS"/>
</dbReference>